<feature type="transmembrane region" description="Helical" evidence="2">
    <location>
        <begin position="381"/>
        <end position="399"/>
    </location>
</feature>
<evidence type="ECO:0000313" key="3">
    <source>
        <dbReference type="EMBL" id="MFC5430652.1"/>
    </source>
</evidence>
<dbReference type="RefSeq" id="WP_377713259.1">
    <property type="nucleotide sequence ID" value="NZ_JBHSMP010000020.1"/>
</dbReference>
<protein>
    <submittedName>
        <fullName evidence="3">NnrS family protein</fullName>
    </submittedName>
</protein>
<evidence type="ECO:0000256" key="1">
    <source>
        <dbReference type="SAM" id="MobiDB-lite"/>
    </source>
</evidence>
<organism evidence="3 4">
    <name type="scientific">Paraburkholderia denitrificans</name>
    <dbReference type="NCBI Taxonomy" id="694025"/>
    <lineage>
        <taxon>Bacteria</taxon>
        <taxon>Pseudomonadati</taxon>
        <taxon>Pseudomonadota</taxon>
        <taxon>Betaproteobacteria</taxon>
        <taxon>Burkholderiales</taxon>
        <taxon>Burkholderiaceae</taxon>
        <taxon>Paraburkholderia</taxon>
    </lineage>
</organism>
<feature type="transmembrane region" description="Helical" evidence="2">
    <location>
        <begin position="356"/>
        <end position="375"/>
    </location>
</feature>
<keyword evidence="4" id="KW-1185">Reference proteome</keyword>
<gene>
    <name evidence="3" type="ORF">ACFPTO_17870</name>
</gene>
<reference evidence="4" key="1">
    <citation type="journal article" date="2019" name="Int. J. Syst. Evol. Microbiol.">
        <title>The Global Catalogue of Microorganisms (GCM) 10K type strain sequencing project: providing services to taxonomists for standard genome sequencing and annotation.</title>
        <authorList>
            <consortium name="The Broad Institute Genomics Platform"/>
            <consortium name="The Broad Institute Genome Sequencing Center for Infectious Disease"/>
            <person name="Wu L."/>
            <person name="Ma J."/>
        </authorList>
    </citation>
    <scope>NUCLEOTIDE SEQUENCE [LARGE SCALE GENOMIC DNA]</scope>
    <source>
        <strain evidence="4">CCUG 56042</strain>
    </source>
</reference>
<dbReference type="Pfam" id="PF05940">
    <property type="entry name" value="NnrS"/>
    <property type="match status" value="1"/>
</dbReference>
<feature type="transmembrane region" description="Helical" evidence="2">
    <location>
        <begin position="85"/>
        <end position="104"/>
    </location>
</feature>
<dbReference type="EMBL" id="JBHSMP010000020">
    <property type="protein sequence ID" value="MFC5430652.1"/>
    <property type="molecule type" value="Genomic_DNA"/>
</dbReference>
<feature type="region of interest" description="Disordered" evidence="1">
    <location>
        <begin position="1"/>
        <end position="27"/>
    </location>
</feature>
<sequence length="415" mass="44043">MALIRIDEQPREKPREQPRVAPPAPPTPPAPRGFALWALGFRPFYLAGALFGTAAILAWLAELDGFPMAALHAYLPGSLWHVHEMIFGFASAIVVGFLLTAVRAWTSVTPAAGKSLIALCVLWLAGRVAVACAPAAVAMTVDIAFLPVSAIVLLRVLVHGQNKHNIFLPAALALLATANFAFHFSAASGHMDWALRSAYMAVGLLVLFVTIIGGRVIPTFTTNAIPGQTIKKWRFVEASIMPLTLLPFVLDGSGVSGPVLAAAAAAAAVVQAMRVIGWRVWHVGNRPILAILHIAYSWIAVGFLMLALAALGIVPHSLAIHAFTVGAVGGAIMAMITRTARGHTGRPLVAGAVEKLCYALLVLAALFRVLVPAVAPQLTFVAINVSAVCWIIAFGAYFTRYAPWLMRARIDGKEG</sequence>
<comment type="caution">
    <text evidence="3">The sequence shown here is derived from an EMBL/GenBank/DDBJ whole genome shotgun (WGS) entry which is preliminary data.</text>
</comment>
<feature type="transmembrane region" description="Helical" evidence="2">
    <location>
        <begin position="116"/>
        <end position="137"/>
    </location>
</feature>
<feature type="transmembrane region" description="Helical" evidence="2">
    <location>
        <begin position="166"/>
        <end position="186"/>
    </location>
</feature>
<evidence type="ECO:0000313" key="4">
    <source>
        <dbReference type="Proteomes" id="UP001596103"/>
    </source>
</evidence>
<evidence type="ECO:0000256" key="2">
    <source>
        <dbReference type="SAM" id="Phobius"/>
    </source>
</evidence>
<feature type="transmembrane region" description="Helical" evidence="2">
    <location>
        <begin position="288"/>
        <end position="312"/>
    </location>
</feature>
<keyword evidence="2" id="KW-0812">Transmembrane</keyword>
<keyword evidence="2" id="KW-0472">Membrane</keyword>
<keyword evidence="2" id="KW-1133">Transmembrane helix</keyword>
<feature type="transmembrane region" description="Helical" evidence="2">
    <location>
        <begin position="233"/>
        <end position="250"/>
    </location>
</feature>
<feature type="transmembrane region" description="Helical" evidence="2">
    <location>
        <begin position="198"/>
        <end position="221"/>
    </location>
</feature>
<proteinExistence type="predicted"/>
<accession>A0ABW0JBY6</accession>
<feature type="transmembrane region" description="Helical" evidence="2">
    <location>
        <begin position="256"/>
        <end position="276"/>
    </location>
</feature>
<name>A0ABW0JBY6_9BURK</name>
<feature type="compositionally biased region" description="Basic and acidic residues" evidence="1">
    <location>
        <begin position="1"/>
        <end position="18"/>
    </location>
</feature>
<dbReference type="InterPro" id="IPR010266">
    <property type="entry name" value="NnrS"/>
</dbReference>
<dbReference type="Proteomes" id="UP001596103">
    <property type="component" value="Unassembled WGS sequence"/>
</dbReference>
<feature type="transmembrane region" description="Helical" evidence="2">
    <location>
        <begin position="44"/>
        <end position="61"/>
    </location>
</feature>
<feature type="transmembrane region" description="Helical" evidence="2">
    <location>
        <begin position="318"/>
        <end position="336"/>
    </location>
</feature>
<feature type="transmembrane region" description="Helical" evidence="2">
    <location>
        <begin position="143"/>
        <end position="159"/>
    </location>
</feature>